<evidence type="ECO:0000256" key="3">
    <source>
        <dbReference type="ARBA" id="ARBA00022741"/>
    </source>
</evidence>
<dbReference type="RefSeq" id="WP_138845033.1">
    <property type="nucleotide sequence ID" value="NZ_VCPD01000008.1"/>
</dbReference>
<evidence type="ECO:0000313" key="8">
    <source>
        <dbReference type="Proteomes" id="UP001193035"/>
    </source>
</evidence>
<dbReference type="Gene3D" id="3.40.50.300">
    <property type="entry name" value="P-loop containing nucleotide triphosphate hydrolases"/>
    <property type="match status" value="1"/>
</dbReference>
<evidence type="ECO:0000256" key="4">
    <source>
        <dbReference type="ARBA" id="ARBA00022840"/>
    </source>
</evidence>
<comment type="similarity">
    <text evidence="1">Belongs to the ABC transporter superfamily.</text>
</comment>
<dbReference type="PROSITE" id="PS50893">
    <property type="entry name" value="ABC_TRANSPORTER_2"/>
    <property type="match status" value="1"/>
</dbReference>
<dbReference type="InterPro" id="IPR017871">
    <property type="entry name" value="ABC_transporter-like_CS"/>
</dbReference>
<evidence type="ECO:0000256" key="5">
    <source>
        <dbReference type="ARBA" id="ARBA00022970"/>
    </source>
</evidence>
<protein>
    <submittedName>
        <fullName evidence="7">ABC transporter ATP-binding protein</fullName>
    </submittedName>
</protein>
<keyword evidence="8" id="KW-1185">Reference proteome</keyword>
<evidence type="ECO:0000256" key="2">
    <source>
        <dbReference type="ARBA" id="ARBA00022448"/>
    </source>
</evidence>
<keyword evidence="5" id="KW-0029">Amino-acid transport</keyword>
<dbReference type="SUPFAM" id="SSF52540">
    <property type="entry name" value="P-loop containing nucleoside triphosphate hydrolases"/>
    <property type="match status" value="1"/>
</dbReference>
<keyword evidence="4 7" id="KW-0067">ATP-binding</keyword>
<organism evidence="7 8">
    <name type="scientific">Ruegeria sediminis</name>
    <dbReference type="NCBI Taxonomy" id="2583820"/>
    <lineage>
        <taxon>Bacteria</taxon>
        <taxon>Pseudomonadati</taxon>
        <taxon>Pseudomonadota</taxon>
        <taxon>Alphaproteobacteria</taxon>
        <taxon>Rhodobacterales</taxon>
        <taxon>Roseobacteraceae</taxon>
        <taxon>Ruegeria</taxon>
    </lineage>
</organism>
<keyword evidence="3" id="KW-0547">Nucleotide-binding</keyword>
<dbReference type="InterPro" id="IPR003439">
    <property type="entry name" value="ABC_transporter-like_ATP-bd"/>
</dbReference>
<dbReference type="Proteomes" id="UP001193035">
    <property type="component" value="Unassembled WGS sequence"/>
</dbReference>
<comment type="caution">
    <text evidence="7">The sequence shown here is derived from an EMBL/GenBank/DDBJ whole genome shotgun (WGS) entry which is preliminary data.</text>
</comment>
<dbReference type="InterPro" id="IPR052156">
    <property type="entry name" value="BCAA_Transport_ATP-bd_LivF"/>
</dbReference>
<reference evidence="7 8" key="1">
    <citation type="submission" date="2019-05" db="EMBL/GenBank/DDBJ databases">
        <title>Ruegeria sp. nov., isolated from tidal flat.</title>
        <authorList>
            <person name="Kim W."/>
        </authorList>
    </citation>
    <scope>NUCLEOTIDE SEQUENCE [LARGE SCALE GENOMIC DNA]</scope>
    <source>
        <strain evidence="7 8">CAU 1488</strain>
    </source>
</reference>
<dbReference type="SMART" id="SM00382">
    <property type="entry name" value="AAA"/>
    <property type="match status" value="1"/>
</dbReference>
<dbReference type="CDD" id="cd03224">
    <property type="entry name" value="ABC_TM1139_LivF_branched"/>
    <property type="match status" value="1"/>
</dbReference>
<feature type="domain" description="ABC transporter" evidence="6">
    <location>
        <begin position="2"/>
        <end position="231"/>
    </location>
</feature>
<gene>
    <name evidence="7" type="ORF">FGK63_18405</name>
</gene>
<dbReference type="InterPro" id="IPR027417">
    <property type="entry name" value="P-loop_NTPase"/>
</dbReference>
<dbReference type="EMBL" id="VCPD01000008">
    <property type="protein sequence ID" value="TMV04257.1"/>
    <property type="molecule type" value="Genomic_DNA"/>
</dbReference>
<dbReference type="GO" id="GO:0005524">
    <property type="term" value="F:ATP binding"/>
    <property type="evidence" value="ECO:0007669"/>
    <property type="project" value="UniProtKB-KW"/>
</dbReference>
<dbReference type="InterPro" id="IPR003593">
    <property type="entry name" value="AAA+_ATPase"/>
</dbReference>
<evidence type="ECO:0000256" key="1">
    <source>
        <dbReference type="ARBA" id="ARBA00005417"/>
    </source>
</evidence>
<name>A0ABY2WT61_9RHOB</name>
<accession>A0ABY2WT61</accession>
<dbReference type="PANTHER" id="PTHR43820:SF4">
    <property type="entry name" value="HIGH-AFFINITY BRANCHED-CHAIN AMINO ACID TRANSPORT ATP-BINDING PROTEIN LIVF"/>
    <property type="match status" value="1"/>
</dbReference>
<proteinExistence type="inferred from homology"/>
<dbReference type="PROSITE" id="PS00211">
    <property type="entry name" value="ABC_TRANSPORTER_1"/>
    <property type="match status" value="1"/>
</dbReference>
<evidence type="ECO:0000313" key="7">
    <source>
        <dbReference type="EMBL" id="TMV04257.1"/>
    </source>
</evidence>
<keyword evidence="2" id="KW-0813">Transport</keyword>
<sequence length="239" mass="25453">MLEVAALSVSHGRIRALQDVSLTISPGEVLAVAGMNGAGKSSLVNAICGLAQARSGRVTFDGRDITGQPLHRMDGIALMPEGRILAPSLTVAETLRLGAGRVNRREHDQCRAKVLARFPELGSRLGQRAGTLSGGEATMLALGRALMASPRLLLLDEPTLGLSPSAAERVFHVLEELRNDGLTLLLVEQNIHMALGFADRYLLLRHGLAVGAGRTPTREQAERFEEVLLGNNSTGENPC</sequence>
<dbReference type="PANTHER" id="PTHR43820">
    <property type="entry name" value="HIGH-AFFINITY BRANCHED-CHAIN AMINO ACID TRANSPORT ATP-BINDING PROTEIN LIVF"/>
    <property type="match status" value="1"/>
</dbReference>
<evidence type="ECO:0000259" key="6">
    <source>
        <dbReference type="PROSITE" id="PS50893"/>
    </source>
</evidence>
<dbReference type="Pfam" id="PF00005">
    <property type="entry name" value="ABC_tran"/>
    <property type="match status" value="1"/>
</dbReference>